<dbReference type="AlphaFoldDB" id="B4RA48"/>
<dbReference type="PANTHER" id="PTHR43194:SF2">
    <property type="entry name" value="PEROXISOMAL MEMBRANE PROTEIN LPX1"/>
    <property type="match status" value="1"/>
</dbReference>
<proteinExistence type="predicted"/>
<dbReference type="InterPro" id="IPR000073">
    <property type="entry name" value="AB_hydrolase_1"/>
</dbReference>
<dbReference type="EMBL" id="CP000747">
    <property type="protein sequence ID" value="ACG79552.1"/>
    <property type="molecule type" value="Genomic_DNA"/>
</dbReference>
<evidence type="ECO:0000313" key="3">
    <source>
        <dbReference type="Proteomes" id="UP000001868"/>
    </source>
</evidence>
<dbReference type="Gene3D" id="3.40.50.1820">
    <property type="entry name" value="alpha/beta hydrolase"/>
    <property type="match status" value="1"/>
</dbReference>
<dbReference type="KEGG" id="pzu:PHZ_c3143"/>
<evidence type="ECO:0000259" key="1">
    <source>
        <dbReference type="Pfam" id="PF00561"/>
    </source>
</evidence>
<dbReference type="STRING" id="450851.PHZ_c3143"/>
<protein>
    <submittedName>
        <fullName evidence="2">Hydrolase, alpha/beta hydrolase fold family protein</fullName>
    </submittedName>
</protein>
<dbReference type="PANTHER" id="PTHR43194">
    <property type="entry name" value="HYDROLASE ALPHA/BETA FOLD FAMILY"/>
    <property type="match status" value="1"/>
</dbReference>
<keyword evidence="2" id="KW-0378">Hydrolase</keyword>
<dbReference type="Pfam" id="PF00561">
    <property type="entry name" value="Abhydrolase_1"/>
    <property type="match status" value="1"/>
</dbReference>
<dbReference type="InterPro" id="IPR029058">
    <property type="entry name" value="AB_hydrolase_fold"/>
</dbReference>
<gene>
    <name evidence="2" type="ordered locus">PHZ_c3143</name>
</gene>
<dbReference type="HOGENOM" id="CLU_020336_50_5_5"/>
<name>B4RA48_PHEZH</name>
<keyword evidence="3" id="KW-1185">Reference proteome</keyword>
<dbReference type="eggNOG" id="COG1073">
    <property type="taxonomic scope" value="Bacteria"/>
</dbReference>
<dbReference type="SUPFAM" id="SSF53474">
    <property type="entry name" value="alpha/beta-Hydrolases"/>
    <property type="match status" value="1"/>
</dbReference>
<reference evidence="2 3" key="1">
    <citation type="journal article" date="2008" name="BMC Genomics">
        <title>Complete genome of Phenylobacterium zucineum - a novel facultative intracellular bacterium isolated from human erythroleukemia cell line K562.</title>
        <authorList>
            <person name="Luo Y."/>
            <person name="Xu X."/>
            <person name="Ding Z."/>
            <person name="Liu Z."/>
            <person name="Zhang B."/>
            <person name="Yan Z."/>
            <person name="Sun J."/>
            <person name="Hu S."/>
            <person name="Hu X."/>
        </authorList>
    </citation>
    <scope>NUCLEOTIDE SEQUENCE [LARGE SCALE GENOMIC DNA]</scope>
    <source>
        <strain evidence="2 3">HLK1</strain>
    </source>
</reference>
<evidence type="ECO:0000313" key="2">
    <source>
        <dbReference type="EMBL" id="ACG79552.1"/>
    </source>
</evidence>
<dbReference type="PRINTS" id="PR00111">
    <property type="entry name" value="ABHYDROLASE"/>
</dbReference>
<organism evidence="2 3">
    <name type="scientific">Phenylobacterium zucineum (strain HLK1)</name>
    <dbReference type="NCBI Taxonomy" id="450851"/>
    <lineage>
        <taxon>Bacteria</taxon>
        <taxon>Pseudomonadati</taxon>
        <taxon>Pseudomonadota</taxon>
        <taxon>Alphaproteobacteria</taxon>
        <taxon>Caulobacterales</taxon>
        <taxon>Caulobacteraceae</taxon>
        <taxon>Phenylobacterium</taxon>
    </lineage>
</organism>
<sequence>MYCARAGCALRVPPMPSLTIGGASLAYDDIMPPGEPGRTVVLLHGFASNRAEGWRRTGWYGAFERRGMRVIGIDHPGHGESGKPHDPAAYERAHMAHAMLELLDVLGVGRCDLIGYSMGTRTAIAMALSAPDRFSNLILGGVGGRMFEPSDPARAEALVGAMLADDPDSIADPLLRSFRHFADEQGEDRQALAAFSEAPNPPPARESLAALPMPVLVVAGQRDHLAGDPEELARAFADGRSVTVAGCDHFSAIPHALTKAAVFDFLDGLLDDPFEGRF</sequence>
<dbReference type="InterPro" id="IPR050228">
    <property type="entry name" value="Carboxylesterase_BioH"/>
</dbReference>
<accession>B4RA48</accession>
<dbReference type="GO" id="GO:0016787">
    <property type="term" value="F:hydrolase activity"/>
    <property type="evidence" value="ECO:0007669"/>
    <property type="project" value="UniProtKB-KW"/>
</dbReference>
<feature type="domain" description="AB hydrolase-1" evidence="1">
    <location>
        <begin position="39"/>
        <end position="167"/>
    </location>
</feature>
<dbReference type="Proteomes" id="UP000001868">
    <property type="component" value="Chromosome"/>
</dbReference>